<organism evidence="2 3">
    <name type="scientific">Ranatra chinensis</name>
    <dbReference type="NCBI Taxonomy" id="642074"/>
    <lineage>
        <taxon>Eukaryota</taxon>
        <taxon>Metazoa</taxon>
        <taxon>Ecdysozoa</taxon>
        <taxon>Arthropoda</taxon>
        <taxon>Hexapoda</taxon>
        <taxon>Insecta</taxon>
        <taxon>Pterygota</taxon>
        <taxon>Neoptera</taxon>
        <taxon>Paraneoptera</taxon>
        <taxon>Hemiptera</taxon>
        <taxon>Heteroptera</taxon>
        <taxon>Panheteroptera</taxon>
        <taxon>Nepomorpha</taxon>
        <taxon>Nepidae</taxon>
        <taxon>Ranatrinae</taxon>
        <taxon>Ranatra</taxon>
    </lineage>
</organism>
<evidence type="ECO:0000313" key="2">
    <source>
        <dbReference type="EMBL" id="KAL1110155.1"/>
    </source>
</evidence>
<evidence type="ECO:0000256" key="1">
    <source>
        <dbReference type="SAM" id="MobiDB-lite"/>
    </source>
</evidence>
<dbReference type="Proteomes" id="UP001558652">
    <property type="component" value="Unassembled WGS sequence"/>
</dbReference>
<gene>
    <name evidence="2" type="ORF">AAG570_008232</name>
</gene>
<sequence>METLEDVVAAALSAVHTVATFDSVKTEYHDYGGVQVPITGSPRATSSSEQCSGIGTRSEPIQHIHEEGVIGSTGGSGNHLPNARPRYGGEIEGALRGGQKACGEDGPSQCGMKVAPQQFAYRLDAVLRALKEKAVVEWGTTYLHPSSRPMKSRDIFVLIAKMRRQLSIINQQSLETAFIVVDDDENDMQAAREERKWTTVERRRPSRNHRHNRRHNNESHKDHRCEDQHQGNQQRREGNRRDLKYSISYAGPAAVGPERNPNIHE</sequence>
<comment type="caution">
    <text evidence="2">The sequence shown here is derived from an EMBL/GenBank/DDBJ whole genome shotgun (WGS) entry which is preliminary data.</text>
</comment>
<name>A0ABD0XV74_9HEMI</name>
<dbReference type="AlphaFoldDB" id="A0ABD0XV74"/>
<feature type="compositionally biased region" description="Basic residues" evidence="1">
    <location>
        <begin position="204"/>
        <end position="214"/>
    </location>
</feature>
<feature type="region of interest" description="Disordered" evidence="1">
    <location>
        <begin position="191"/>
        <end position="265"/>
    </location>
</feature>
<dbReference type="EMBL" id="JBFDAA010000023">
    <property type="protein sequence ID" value="KAL1110155.1"/>
    <property type="molecule type" value="Genomic_DNA"/>
</dbReference>
<protein>
    <submittedName>
        <fullName evidence="2">Uncharacterized protein</fullName>
    </submittedName>
</protein>
<evidence type="ECO:0000313" key="3">
    <source>
        <dbReference type="Proteomes" id="UP001558652"/>
    </source>
</evidence>
<keyword evidence="3" id="KW-1185">Reference proteome</keyword>
<feature type="compositionally biased region" description="Basic and acidic residues" evidence="1">
    <location>
        <begin position="191"/>
        <end position="203"/>
    </location>
</feature>
<reference evidence="2 3" key="1">
    <citation type="submission" date="2024-07" db="EMBL/GenBank/DDBJ databases">
        <title>Chromosome-level genome assembly of the water stick insect Ranatra chinensis (Heteroptera: Nepidae).</title>
        <authorList>
            <person name="Liu X."/>
        </authorList>
    </citation>
    <scope>NUCLEOTIDE SEQUENCE [LARGE SCALE GENOMIC DNA]</scope>
    <source>
        <strain evidence="2">Cailab_2021Rc</strain>
        <tissue evidence="2">Muscle</tissue>
    </source>
</reference>
<proteinExistence type="predicted"/>
<feature type="compositionally biased region" description="Basic and acidic residues" evidence="1">
    <location>
        <begin position="215"/>
        <end position="244"/>
    </location>
</feature>
<accession>A0ABD0XV74</accession>